<dbReference type="PANTHER" id="PTHR46236:SF35">
    <property type="entry name" value="MATH DOMAIN-CONTAINING PROTEIN"/>
    <property type="match status" value="1"/>
</dbReference>
<name>A0A445LQG8_GLYSO</name>
<dbReference type="EMBL" id="QZWG01000002">
    <property type="protein sequence ID" value="RZC25342.1"/>
    <property type="molecule type" value="Genomic_DNA"/>
</dbReference>
<keyword evidence="1" id="KW-0175">Coiled coil</keyword>
<dbReference type="InterPro" id="IPR050804">
    <property type="entry name" value="MCC"/>
</dbReference>
<sequence>MNLLESSLQFNAREYDRGYISFISLNELCDPSNGFIVNDTCIIQVEILVGNSEHLNQPVIKIDYDKPIEHTADPLPKKMFTTSHDELVDFRGLGKIEKAFVPLIEEVWKGTGMFIEYAFRALGRVLHFLKNKKIKDMDIDACNHLQILWDELLEQFRFDLIWLELHQDLVKAEEGIEERNLDAELGYGAP</sequence>
<dbReference type="Gene3D" id="2.60.210.10">
    <property type="entry name" value="Apoptosis, Tumor Necrosis Factor Receptor Associated Protein 2, Chain A"/>
    <property type="match status" value="1"/>
</dbReference>
<gene>
    <name evidence="3" type="ORF">D0Y65_004159</name>
</gene>
<keyword evidence="4" id="KW-1185">Reference proteome</keyword>
<reference evidence="3 4" key="1">
    <citation type="submission" date="2018-09" db="EMBL/GenBank/DDBJ databases">
        <title>A high-quality reference genome of wild soybean provides a powerful tool to mine soybean genomes.</title>
        <authorList>
            <person name="Xie M."/>
            <person name="Chung C.Y.L."/>
            <person name="Li M.-W."/>
            <person name="Wong F.-L."/>
            <person name="Chan T.-F."/>
            <person name="Lam H.-M."/>
        </authorList>
    </citation>
    <scope>NUCLEOTIDE SEQUENCE [LARGE SCALE GENOMIC DNA]</scope>
    <source>
        <strain evidence="4">cv. W05</strain>
        <tissue evidence="3">Hypocotyl of etiolated seedlings</tissue>
    </source>
</reference>
<evidence type="ECO:0000313" key="3">
    <source>
        <dbReference type="EMBL" id="RZC25342.1"/>
    </source>
</evidence>
<dbReference type="InterPro" id="IPR008974">
    <property type="entry name" value="TRAF-like"/>
</dbReference>
<dbReference type="SUPFAM" id="SSF49599">
    <property type="entry name" value="TRAF domain-like"/>
    <property type="match status" value="1"/>
</dbReference>
<evidence type="ECO:0000259" key="2">
    <source>
        <dbReference type="PROSITE" id="PS50144"/>
    </source>
</evidence>
<proteinExistence type="predicted"/>
<protein>
    <recommendedName>
        <fullName evidence="2">MATH domain-containing protein</fullName>
    </recommendedName>
</protein>
<dbReference type="AlphaFoldDB" id="A0A445LQG8"/>
<feature type="domain" description="MATH" evidence="2">
    <location>
        <begin position="1"/>
        <end position="47"/>
    </location>
</feature>
<evidence type="ECO:0000313" key="4">
    <source>
        <dbReference type="Proteomes" id="UP000289340"/>
    </source>
</evidence>
<dbReference type="Proteomes" id="UP000289340">
    <property type="component" value="Chromosome 2"/>
</dbReference>
<evidence type="ECO:0000256" key="1">
    <source>
        <dbReference type="ARBA" id="ARBA00023054"/>
    </source>
</evidence>
<dbReference type="PROSITE" id="PS50144">
    <property type="entry name" value="MATH"/>
    <property type="match status" value="1"/>
</dbReference>
<dbReference type="Pfam" id="PF22486">
    <property type="entry name" value="MATH_2"/>
    <property type="match status" value="1"/>
</dbReference>
<dbReference type="PANTHER" id="PTHR46236">
    <property type="entry name" value="TRAF-LIKE SUPERFAMILY PROTEIN"/>
    <property type="match status" value="1"/>
</dbReference>
<comment type="caution">
    <text evidence="3">The sequence shown here is derived from an EMBL/GenBank/DDBJ whole genome shotgun (WGS) entry which is preliminary data.</text>
</comment>
<dbReference type="InterPro" id="IPR002083">
    <property type="entry name" value="MATH/TRAF_dom"/>
</dbReference>
<organism evidence="3 4">
    <name type="scientific">Glycine soja</name>
    <name type="common">Wild soybean</name>
    <dbReference type="NCBI Taxonomy" id="3848"/>
    <lineage>
        <taxon>Eukaryota</taxon>
        <taxon>Viridiplantae</taxon>
        <taxon>Streptophyta</taxon>
        <taxon>Embryophyta</taxon>
        <taxon>Tracheophyta</taxon>
        <taxon>Spermatophyta</taxon>
        <taxon>Magnoliopsida</taxon>
        <taxon>eudicotyledons</taxon>
        <taxon>Gunneridae</taxon>
        <taxon>Pentapetalae</taxon>
        <taxon>rosids</taxon>
        <taxon>fabids</taxon>
        <taxon>Fabales</taxon>
        <taxon>Fabaceae</taxon>
        <taxon>Papilionoideae</taxon>
        <taxon>50 kb inversion clade</taxon>
        <taxon>NPAAA clade</taxon>
        <taxon>indigoferoid/millettioid clade</taxon>
        <taxon>Phaseoleae</taxon>
        <taxon>Glycine</taxon>
        <taxon>Glycine subgen. Soja</taxon>
    </lineage>
</organism>
<accession>A0A445LQG8</accession>